<evidence type="ECO:0000313" key="4">
    <source>
        <dbReference type="EMBL" id="KHJ80920.1"/>
    </source>
</evidence>
<dbReference type="EMBL" id="KN596728">
    <property type="protein sequence ID" value="KHJ80920.1"/>
    <property type="molecule type" value="Genomic_DNA"/>
</dbReference>
<gene>
    <name evidence="4" type="ORF">OESDEN_19399</name>
</gene>
<dbReference type="InterPro" id="IPR035892">
    <property type="entry name" value="C2_domain_sf"/>
</dbReference>
<reference evidence="4 5" key="1">
    <citation type="submission" date="2014-03" db="EMBL/GenBank/DDBJ databases">
        <title>Draft genome of the hookworm Oesophagostomum dentatum.</title>
        <authorList>
            <person name="Mitreva M."/>
        </authorList>
    </citation>
    <scope>NUCLEOTIDE SEQUENCE [LARGE SCALE GENOMIC DNA]</scope>
    <source>
        <strain evidence="4 5">OD-Hann</strain>
    </source>
</reference>
<keyword evidence="1" id="KW-0479">Metal-binding</keyword>
<accession>A0A0B1SCF7</accession>
<evidence type="ECO:0000313" key="5">
    <source>
        <dbReference type="Proteomes" id="UP000053660"/>
    </source>
</evidence>
<dbReference type="GO" id="GO:0046928">
    <property type="term" value="P:regulation of neurotransmitter secretion"/>
    <property type="evidence" value="ECO:0007669"/>
    <property type="project" value="TreeGrafter"/>
</dbReference>
<dbReference type="SUPFAM" id="SSF49562">
    <property type="entry name" value="C2 domain (Calcium/lipid-binding domain, CaLB)"/>
    <property type="match status" value="1"/>
</dbReference>
<dbReference type="PANTHER" id="PTHR45911">
    <property type="entry name" value="C2 DOMAIN-CONTAINING PROTEIN"/>
    <property type="match status" value="1"/>
</dbReference>
<dbReference type="Proteomes" id="UP000053660">
    <property type="component" value="Unassembled WGS sequence"/>
</dbReference>
<name>A0A0B1SCF7_OESDE</name>
<feature type="non-terminal residue" evidence="4">
    <location>
        <position position="1"/>
    </location>
</feature>
<protein>
    <submittedName>
        <fullName evidence="4">C2 domain protein</fullName>
    </submittedName>
</protein>
<feature type="domain" description="C2" evidence="3">
    <location>
        <begin position="2"/>
        <end position="123"/>
    </location>
</feature>
<dbReference type="GO" id="GO:0005509">
    <property type="term" value="F:calcium ion binding"/>
    <property type="evidence" value="ECO:0007669"/>
    <property type="project" value="TreeGrafter"/>
</dbReference>
<sequence length="125" mass="14825">LLDNCVTILLKYIFQNTELLRIRVAKGDRLGKRDLFGVVSPYCVIRLEKASGEQIDEVTLEKKKKTRDPVWNSILTFRVTRQCCLKFFIFDENKITRDPVWNSILTFRVTRQCCLKFFIFDENKI</sequence>
<dbReference type="GO" id="GO:0030672">
    <property type="term" value="C:synaptic vesicle membrane"/>
    <property type="evidence" value="ECO:0007669"/>
    <property type="project" value="TreeGrafter"/>
</dbReference>
<proteinExistence type="predicted"/>
<evidence type="ECO:0000259" key="3">
    <source>
        <dbReference type="PROSITE" id="PS50004"/>
    </source>
</evidence>
<evidence type="ECO:0000256" key="2">
    <source>
        <dbReference type="ARBA" id="ARBA00022837"/>
    </source>
</evidence>
<keyword evidence="5" id="KW-1185">Reference proteome</keyword>
<evidence type="ECO:0000256" key="1">
    <source>
        <dbReference type="ARBA" id="ARBA00022723"/>
    </source>
</evidence>
<dbReference type="PANTHER" id="PTHR45911:SF3">
    <property type="entry name" value="DYSFERLIN-RELATED"/>
    <property type="match status" value="1"/>
</dbReference>
<dbReference type="Pfam" id="PF00168">
    <property type="entry name" value="C2"/>
    <property type="match status" value="1"/>
</dbReference>
<organism evidence="4 5">
    <name type="scientific">Oesophagostomum dentatum</name>
    <name type="common">Nodular worm</name>
    <dbReference type="NCBI Taxonomy" id="61180"/>
    <lineage>
        <taxon>Eukaryota</taxon>
        <taxon>Metazoa</taxon>
        <taxon>Ecdysozoa</taxon>
        <taxon>Nematoda</taxon>
        <taxon>Chromadorea</taxon>
        <taxon>Rhabditida</taxon>
        <taxon>Rhabditina</taxon>
        <taxon>Rhabditomorpha</taxon>
        <taxon>Strongyloidea</taxon>
        <taxon>Strongylidae</taxon>
        <taxon>Oesophagostomum</taxon>
    </lineage>
</organism>
<dbReference type="PROSITE" id="PS50004">
    <property type="entry name" value="C2"/>
    <property type="match status" value="1"/>
</dbReference>
<dbReference type="OrthoDB" id="423283at2759"/>
<dbReference type="InterPro" id="IPR000008">
    <property type="entry name" value="C2_dom"/>
</dbReference>
<feature type="non-terminal residue" evidence="4">
    <location>
        <position position="125"/>
    </location>
</feature>
<dbReference type="Gene3D" id="2.60.40.150">
    <property type="entry name" value="C2 domain"/>
    <property type="match status" value="1"/>
</dbReference>
<dbReference type="AlphaFoldDB" id="A0A0B1SCF7"/>
<keyword evidence="2" id="KW-0106">Calcium</keyword>